<protein>
    <submittedName>
        <fullName evidence="3">Leucine-rich repeat-containing protein 34-like</fullName>
    </submittedName>
</protein>
<accession>A0A6J2K3T2</accession>
<evidence type="ECO:0000313" key="3">
    <source>
        <dbReference type="RefSeq" id="XP_028034964.1"/>
    </source>
</evidence>
<dbReference type="SMART" id="SM00368">
    <property type="entry name" value="LRR_RI"/>
    <property type="match status" value="5"/>
</dbReference>
<dbReference type="Gene3D" id="3.80.10.10">
    <property type="entry name" value="Ribonuclease Inhibitor"/>
    <property type="match status" value="2"/>
</dbReference>
<organism evidence="2 3">
    <name type="scientific">Bombyx mandarina</name>
    <name type="common">Wild silk moth</name>
    <name type="synonym">Wild silkworm</name>
    <dbReference type="NCBI Taxonomy" id="7092"/>
    <lineage>
        <taxon>Eukaryota</taxon>
        <taxon>Metazoa</taxon>
        <taxon>Ecdysozoa</taxon>
        <taxon>Arthropoda</taxon>
        <taxon>Hexapoda</taxon>
        <taxon>Insecta</taxon>
        <taxon>Pterygota</taxon>
        <taxon>Neoptera</taxon>
        <taxon>Endopterygota</taxon>
        <taxon>Lepidoptera</taxon>
        <taxon>Glossata</taxon>
        <taxon>Ditrysia</taxon>
        <taxon>Bombycoidea</taxon>
        <taxon>Bombycidae</taxon>
        <taxon>Bombycinae</taxon>
        <taxon>Bombyx</taxon>
    </lineage>
</organism>
<evidence type="ECO:0000256" key="1">
    <source>
        <dbReference type="ARBA" id="ARBA00022737"/>
    </source>
</evidence>
<reference evidence="3" key="1">
    <citation type="submission" date="2025-08" db="UniProtKB">
        <authorList>
            <consortium name="RefSeq"/>
        </authorList>
    </citation>
    <scope>IDENTIFICATION</scope>
    <source>
        <tissue evidence="3">Silk gland</tissue>
    </source>
</reference>
<dbReference type="GeneID" id="114246578"/>
<dbReference type="InterPro" id="IPR001611">
    <property type="entry name" value="Leu-rich_rpt"/>
</dbReference>
<dbReference type="PANTHER" id="PTHR24111">
    <property type="entry name" value="LEUCINE-RICH REPEAT-CONTAINING PROTEIN 34"/>
    <property type="match status" value="1"/>
</dbReference>
<keyword evidence="1" id="KW-0677">Repeat</keyword>
<dbReference type="Pfam" id="PF13516">
    <property type="entry name" value="LRR_6"/>
    <property type="match status" value="4"/>
</dbReference>
<dbReference type="OrthoDB" id="272549at2759"/>
<sequence length="453" mass="52517">MIPKTKKKKCICDTKNILKKITGTPAPLDKREINEIRLKLFTERNSDGTGSLVLRGNDIFQRYNRRITDFDIGAICRYVRELKLRVTKIDLCYNKITDVGFFKLLKKVLVKGRSSVLDLNIMNNELTDKSVLHLSKYAQFIKLKYLRLNGNDIGTKGGEYFADFLENNTSLERCDIGQSGQTLTSVAYIVTALRIDHGANRYLKVLDLSRVVPLFNRYQYETKWLAYHIEYLLERNDTIIELHLQNNEFIGHDIEYVLRGLRKNKTLLYLDLGYNKIRDYGIELIAEYFKEKPELVLLNVAGNNIGDTGARALSFGLPFSKIRALDISKNKLNAKGVLYLLNTIKKPVFLRFLNLFGNNFDQTTCDVISRMLLSGVLFQHTIDVRIYESGGRLHAAYYPNPADRNKHLYYCELDYGCYQPICKIVRKKIEEKKRVKVDCQQRHKLDKTNAFDF</sequence>
<dbReference type="InterPro" id="IPR032675">
    <property type="entry name" value="LRR_dom_sf"/>
</dbReference>
<dbReference type="KEGG" id="bman:114246578"/>
<dbReference type="InterPro" id="IPR052201">
    <property type="entry name" value="LRR-containing_regulator"/>
</dbReference>
<dbReference type="SUPFAM" id="SSF52047">
    <property type="entry name" value="RNI-like"/>
    <property type="match status" value="1"/>
</dbReference>
<evidence type="ECO:0000313" key="2">
    <source>
        <dbReference type="Proteomes" id="UP000504629"/>
    </source>
</evidence>
<dbReference type="Proteomes" id="UP000504629">
    <property type="component" value="Unplaced"/>
</dbReference>
<name>A0A6J2K3T2_BOMMA</name>
<dbReference type="RefSeq" id="XP_028034964.1">
    <property type="nucleotide sequence ID" value="XM_028179163.1"/>
</dbReference>
<proteinExistence type="predicted"/>
<gene>
    <name evidence="3" type="primary">LOC114246578</name>
</gene>
<keyword evidence="2" id="KW-1185">Reference proteome</keyword>
<dbReference type="AlphaFoldDB" id="A0A6J2K3T2"/>
<dbReference type="PANTHER" id="PTHR24111:SF0">
    <property type="entry name" value="LEUCINE-RICH REPEAT-CONTAINING PROTEIN"/>
    <property type="match status" value="1"/>
</dbReference>